<dbReference type="KEGG" id="pbra:B5S52_00345"/>
<gene>
    <name evidence="2" type="ORF">F126LOC_000315</name>
    <name evidence="1" type="ORF">H4F48_14625</name>
</gene>
<dbReference type="SUPFAM" id="SSF55724">
    <property type="entry name" value="Mog1p/PsbP-like"/>
    <property type="match status" value="1"/>
</dbReference>
<evidence type="ECO:0000313" key="4">
    <source>
        <dbReference type="Proteomes" id="UP000762586"/>
    </source>
</evidence>
<dbReference type="InterPro" id="IPR014894">
    <property type="entry name" value="DcrB/EagT6"/>
</dbReference>
<proteinExistence type="predicted"/>
<organism evidence="2 3">
    <name type="scientific">Pectobacterium brasiliense</name>
    <dbReference type="NCBI Taxonomy" id="180957"/>
    <lineage>
        <taxon>Bacteria</taxon>
        <taxon>Pseudomonadati</taxon>
        <taxon>Pseudomonadota</taxon>
        <taxon>Gammaproteobacteria</taxon>
        <taxon>Enterobacterales</taxon>
        <taxon>Pectobacteriaceae</taxon>
        <taxon>Pectobacterium</taxon>
    </lineage>
</organism>
<dbReference type="InterPro" id="IPR016123">
    <property type="entry name" value="Mog1/PsbP_a/b/a-sand"/>
</dbReference>
<dbReference type="EMBL" id="CP065031">
    <property type="protein sequence ID" value="QPK24328.1"/>
    <property type="molecule type" value="Genomic_DNA"/>
</dbReference>
<dbReference type="AlphaFoldDB" id="A0A433N3N6"/>
<dbReference type="Pfam" id="PF08786">
    <property type="entry name" value="DcrB"/>
    <property type="match status" value="1"/>
</dbReference>
<evidence type="ECO:0000313" key="2">
    <source>
        <dbReference type="EMBL" id="QPK24328.1"/>
    </source>
</evidence>
<reference evidence="2 3" key="2">
    <citation type="submission" date="2020-11" db="EMBL/GenBank/DDBJ databases">
        <title>Complete genome sequence of Pectobacterium brasiliense strain F126.</title>
        <authorList>
            <person name="Miroshnikov K."/>
            <person name="Vo T.N.H."/>
            <person name="Khodykina M.V."/>
            <person name="Kabanova A.P."/>
            <person name="Shneider M."/>
            <person name="Korzhenkov A."/>
            <person name="Toschakov S.V."/>
            <person name="Miroshnikov K.A."/>
            <person name="Ignatov A.N."/>
            <person name="Mikhailova Y.V."/>
            <person name="Shelenkov A."/>
            <person name="Yanushevich Y.G."/>
            <person name="Evseev P.V."/>
        </authorList>
    </citation>
    <scope>NUCLEOTIDE SEQUENCE [LARGE SCALE GENOMIC DNA]</scope>
    <source>
        <strain evidence="2 3">F126</strain>
    </source>
</reference>
<sequence>MTTTSSSHCIFTEGRITLPDSYRDRTVNAFTPSQEGEPAFTVSRDVLNDGEVLSGYIDRQLDLMTQHFKGWKTQAREAIWLGNNILEGESLQASYIRDGQRIWQQQAVFALDSVQILVFTLSKTAAPSAADESRFNALLGSFTFNQ</sequence>
<protein>
    <submittedName>
        <fullName evidence="2">DUF1795 domain-containing protein</fullName>
    </submittedName>
</protein>
<dbReference type="Proteomes" id="UP000762586">
    <property type="component" value="Unassembled WGS sequence"/>
</dbReference>
<dbReference type="Proteomes" id="UP000269351">
    <property type="component" value="Chromosome"/>
</dbReference>
<reference evidence="1 4" key="1">
    <citation type="submission" date="2020-07" db="EMBL/GenBank/DDBJ databases">
        <title>A pangenomic view of the genus Pectobacterium provides insights into genome organization, phylogeny, and virulence.</title>
        <authorList>
            <person name="Jonkheer E."/>
            <person name="Brankovics B."/>
            <person name="Houwers I."/>
            <person name="Van Der Wolf J."/>
            <person name="Bonants P."/>
            <person name="Vreeburg R."/>
            <person name="Bollema R."/>
            <person name="De Haan J."/>
            <person name="Berke L."/>
            <person name="De Ridder D."/>
            <person name="Smit S."/>
            <person name="Van Der Lee T.A.J."/>
        </authorList>
    </citation>
    <scope>NUCLEOTIDE SEQUENCE [LARGE SCALE GENOMIC DNA]</scope>
    <source>
        <strain evidence="1 4">NAK:384</strain>
    </source>
</reference>
<keyword evidence="4" id="KW-1185">Reference proteome</keyword>
<dbReference type="Gene3D" id="3.40.1000.10">
    <property type="entry name" value="Mog1/PsbP, alpha/beta/alpha sandwich"/>
    <property type="match status" value="1"/>
</dbReference>
<evidence type="ECO:0000313" key="1">
    <source>
        <dbReference type="EMBL" id="MBN3107299.1"/>
    </source>
</evidence>
<accession>A0A433N3N6</accession>
<evidence type="ECO:0000313" key="3">
    <source>
        <dbReference type="Proteomes" id="UP000269351"/>
    </source>
</evidence>
<dbReference type="EMBL" id="JACGET010000017">
    <property type="protein sequence ID" value="MBN3107299.1"/>
    <property type="molecule type" value="Genomic_DNA"/>
</dbReference>
<dbReference type="RefSeq" id="WP_014917076.1">
    <property type="nucleotide sequence ID" value="NZ_BSWF01000010.1"/>
</dbReference>
<name>A0A433N3N6_9GAMM</name>